<dbReference type="AlphaFoldDB" id="A0A1I3XH04"/>
<keyword evidence="2" id="KW-1185">Reference proteome</keyword>
<proteinExistence type="predicted"/>
<evidence type="ECO:0000313" key="1">
    <source>
        <dbReference type="EMBL" id="SFK18336.1"/>
    </source>
</evidence>
<protein>
    <submittedName>
        <fullName evidence="1">Uncharacterized protein</fullName>
    </submittedName>
</protein>
<sequence>MWWIFRPGFLIPCIGKRRLPVNRDGSPFDAGPFDQECRGAPFIAEVWAFEWLTFGFPIWPLAKIKDARTGEPLK</sequence>
<name>A0A1I3XH04_9RHOB</name>
<dbReference type="STRING" id="576117.SAMN04488138_1531"/>
<accession>A0A1I3XH04</accession>
<dbReference type="Proteomes" id="UP000183299">
    <property type="component" value="Unassembled WGS sequence"/>
</dbReference>
<dbReference type="RefSeq" id="WP_066598930.1">
    <property type="nucleotide sequence ID" value="NZ_FORY01000053.1"/>
</dbReference>
<dbReference type="EMBL" id="FORY01000053">
    <property type="protein sequence ID" value="SFK18336.1"/>
    <property type="molecule type" value="Genomic_DNA"/>
</dbReference>
<gene>
    <name evidence="1" type="ORF">SAMN04488138_1531</name>
</gene>
<organism evidence="1 2">
    <name type="scientific">Celeribacter halophilus</name>
    <dbReference type="NCBI Taxonomy" id="576117"/>
    <lineage>
        <taxon>Bacteria</taxon>
        <taxon>Pseudomonadati</taxon>
        <taxon>Pseudomonadota</taxon>
        <taxon>Alphaproteobacteria</taxon>
        <taxon>Rhodobacterales</taxon>
        <taxon>Roseobacteraceae</taxon>
        <taxon>Celeribacter</taxon>
    </lineage>
</organism>
<evidence type="ECO:0000313" key="2">
    <source>
        <dbReference type="Proteomes" id="UP000183299"/>
    </source>
</evidence>
<reference evidence="1 2" key="1">
    <citation type="submission" date="2016-10" db="EMBL/GenBank/DDBJ databases">
        <authorList>
            <person name="de Groot N.N."/>
        </authorList>
    </citation>
    <scope>NUCLEOTIDE SEQUENCE [LARGE SCALE GENOMIC DNA]</scope>
    <source>
        <strain evidence="1 2">CGMCC 1.8891</strain>
    </source>
</reference>